<protein>
    <submittedName>
        <fullName evidence="2">Uncharacterized protein</fullName>
    </submittedName>
</protein>
<keyword evidence="1" id="KW-1133">Transmembrane helix</keyword>
<proteinExistence type="predicted"/>
<evidence type="ECO:0000313" key="2">
    <source>
        <dbReference type="EMBL" id="KAG5273145.1"/>
    </source>
</evidence>
<sequence length="88" mass="10120">MKDNKSRSFAWAGSFQCWTVVTISQYVNCKASAGIQKNLKTTLPHTTGDSRGDGRRRRRILFFPFFLFLSFVLIAIWNVRCFAFACNC</sequence>
<keyword evidence="1" id="KW-0472">Membrane</keyword>
<name>A0AAV6GEB3_9TELE</name>
<comment type="caution">
    <text evidence="2">The sequence shown here is derived from an EMBL/GenBank/DDBJ whole genome shotgun (WGS) entry which is preliminary data.</text>
</comment>
<evidence type="ECO:0000256" key="1">
    <source>
        <dbReference type="SAM" id="Phobius"/>
    </source>
</evidence>
<organism evidence="2 3">
    <name type="scientific">Alosa alosa</name>
    <name type="common">allis shad</name>
    <dbReference type="NCBI Taxonomy" id="278164"/>
    <lineage>
        <taxon>Eukaryota</taxon>
        <taxon>Metazoa</taxon>
        <taxon>Chordata</taxon>
        <taxon>Craniata</taxon>
        <taxon>Vertebrata</taxon>
        <taxon>Euteleostomi</taxon>
        <taxon>Actinopterygii</taxon>
        <taxon>Neopterygii</taxon>
        <taxon>Teleostei</taxon>
        <taxon>Clupei</taxon>
        <taxon>Clupeiformes</taxon>
        <taxon>Clupeoidei</taxon>
        <taxon>Clupeidae</taxon>
        <taxon>Alosa</taxon>
    </lineage>
</organism>
<keyword evidence="3" id="KW-1185">Reference proteome</keyword>
<gene>
    <name evidence="2" type="ORF">AALO_G00148150</name>
</gene>
<keyword evidence="1" id="KW-0812">Transmembrane</keyword>
<feature type="transmembrane region" description="Helical" evidence="1">
    <location>
        <begin position="60"/>
        <end position="79"/>
    </location>
</feature>
<dbReference type="EMBL" id="JADWDJ010000011">
    <property type="protein sequence ID" value="KAG5273145.1"/>
    <property type="molecule type" value="Genomic_DNA"/>
</dbReference>
<accession>A0AAV6GEB3</accession>
<reference evidence="2" key="1">
    <citation type="submission" date="2020-10" db="EMBL/GenBank/DDBJ databases">
        <title>Chromosome-scale genome assembly of the Allis shad, Alosa alosa.</title>
        <authorList>
            <person name="Margot Z."/>
            <person name="Christophe K."/>
            <person name="Cabau C."/>
            <person name="Louis A."/>
            <person name="Berthelot C."/>
            <person name="Parey E."/>
            <person name="Roest Crollius H."/>
            <person name="Montfort J."/>
            <person name="Robinson-Rechavi M."/>
            <person name="Bucao C."/>
            <person name="Bouchez O."/>
            <person name="Gislard M."/>
            <person name="Lluch J."/>
            <person name="Milhes M."/>
            <person name="Lampietro C."/>
            <person name="Lopez Roques C."/>
            <person name="Donnadieu C."/>
            <person name="Braasch I."/>
            <person name="Desvignes T."/>
            <person name="Postlethwait J."/>
            <person name="Bobe J."/>
            <person name="Guiguen Y."/>
        </authorList>
    </citation>
    <scope>NUCLEOTIDE SEQUENCE</scope>
    <source>
        <strain evidence="2">M-15738</strain>
        <tissue evidence="2">Blood</tissue>
    </source>
</reference>
<dbReference type="Proteomes" id="UP000823561">
    <property type="component" value="Chromosome 11"/>
</dbReference>
<evidence type="ECO:0000313" key="3">
    <source>
        <dbReference type="Proteomes" id="UP000823561"/>
    </source>
</evidence>
<dbReference type="AlphaFoldDB" id="A0AAV6GEB3"/>